<accession>A0A4R0NQ94</accession>
<keyword evidence="4" id="KW-1185">Reference proteome</keyword>
<organism evidence="3 4">
    <name type="scientific">Pedobacter frigidisoli</name>
    <dbReference type="NCBI Taxonomy" id="2530455"/>
    <lineage>
        <taxon>Bacteria</taxon>
        <taxon>Pseudomonadati</taxon>
        <taxon>Bacteroidota</taxon>
        <taxon>Sphingobacteriia</taxon>
        <taxon>Sphingobacteriales</taxon>
        <taxon>Sphingobacteriaceae</taxon>
        <taxon>Pedobacter</taxon>
    </lineage>
</organism>
<evidence type="ECO:0000259" key="2">
    <source>
        <dbReference type="Pfam" id="PF00534"/>
    </source>
</evidence>
<keyword evidence="3" id="KW-0808">Transferase</keyword>
<dbReference type="SUPFAM" id="SSF53756">
    <property type="entry name" value="UDP-Glycosyltransferase/glycogen phosphorylase"/>
    <property type="match status" value="1"/>
</dbReference>
<evidence type="ECO:0000313" key="4">
    <source>
        <dbReference type="Proteomes" id="UP000291485"/>
    </source>
</evidence>
<name>A0A4R0NQ94_9SPHI</name>
<reference evidence="3 4" key="1">
    <citation type="submission" date="2019-02" db="EMBL/GenBank/DDBJ databases">
        <title>Pedobacter sp. RP-3-11 sp. nov., isolated from Arctic soil.</title>
        <authorList>
            <person name="Dahal R.H."/>
        </authorList>
    </citation>
    <scope>NUCLEOTIDE SEQUENCE [LARGE SCALE GENOMIC DNA]</scope>
    <source>
        <strain evidence="3 4">RP-3-11</strain>
    </source>
</reference>
<proteinExistence type="predicted"/>
<dbReference type="Pfam" id="PF00534">
    <property type="entry name" value="Glycos_transf_1"/>
    <property type="match status" value="1"/>
</dbReference>
<dbReference type="CDD" id="cd03801">
    <property type="entry name" value="GT4_PimA-like"/>
    <property type="match status" value="1"/>
</dbReference>
<dbReference type="InterPro" id="IPR001296">
    <property type="entry name" value="Glyco_trans_1"/>
</dbReference>
<feature type="domain" description="Glycosyl transferase family 1" evidence="2">
    <location>
        <begin position="191"/>
        <end position="353"/>
    </location>
</feature>
<gene>
    <name evidence="3" type="ORF">EZ449_19265</name>
</gene>
<dbReference type="EMBL" id="SJSN01000018">
    <property type="protein sequence ID" value="TCD02198.1"/>
    <property type="molecule type" value="Genomic_DNA"/>
</dbReference>
<protein>
    <submittedName>
        <fullName evidence="3">Glycosyltransferase</fullName>
    </submittedName>
</protein>
<dbReference type="PANTHER" id="PTHR12526">
    <property type="entry name" value="GLYCOSYLTRANSFERASE"/>
    <property type="match status" value="1"/>
</dbReference>
<keyword evidence="1" id="KW-1133">Transmembrane helix</keyword>
<sequence length="382" mass="43671">MRLERRKNRMILLTLNVFSLTGGIEKVSQIIAKVLNDHSEELHSDSTFETLSLCDQDDDVDYRYCSKQNFKGYNGNKVFFGIMATIRGLQKKTIILSHINLLVIAVLIKLLDSNKRIILMAHGIEVWRNLSPWKKSFLRKHVEIWAVSEYTASILIAKHGIAPEAIQILNNCLDPYFNIPAQFERPSYLLKRHGIKKKQPVLLSVSRLSSSELYKGYDIIINATKNLIKDFPDLKYLIAGKADPQERKRLEELIKTLGLENQVFLLDFISHNELVDYLLLADLFVMPSKKEGFGIVFIEAAACGCTVLAGNQDGSRDALLNGQLGLLVNPDDDREIETTIHDYLKKENTVDRSAKLQRKCLDYFSYNLYQNKVLNLLTTKTY</sequence>
<comment type="caution">
    <text evidence="3">The sequence shown here is derived from an EMBL/GenBank/DDBJ whole genome shotgun (WGS) entry which is preliminary data.</text>
</comment>
<evidence type="ECO:0000313" key="3">
    <source>
        <dbReference type="EMBL" id="TCD02198.1"/>
    </source>
</evidence>
<dbReference type="AlphaFoldDB" id="A0A4R0NQ94"/>
<dbReference type="Gene3D" id="3.40.50.2000">
    <property type="entry name" value="Glycogen Phosphorylase B"/>
    <property type="match status" value="2"/>
</dbReference>
<keyword evidence="1" id="KW-0472">Membrane</keyword>
<dbReference type="Proteomes" id="UP000291485">
    <property type="component" value="Unassembled WGS sequence"/>
</dbReference>
<dbReference type="OrthoDB" id="9811239at2"/>
<feature type="transmembrane region" description="Helical" evidence="1">
    <location>
        <begin position="93"/>
        <end position="111"/>
    </location>
</feature>
<keyword evidence="1" id="KW-0812">Transmembrane</keyword>
<evidence type="ECO:0000256" key="1">
    <source>
        <dbReference type="SAM" id="Phobius"/>
    </source>
</evidence>
<dbReference type="GO" id="GO:0016757">
    <property type="term" value="F:glycosyltransferase activity"/>
    <property type="evidence" value="ECO:0007669"/>
    <property type="project" value="InterPro"/>
</dbReference>